<reference evidence="1" key="1">
    <citation type="journal article" date="2014" name="Mol. Microbiol.">
        <title>Inter-viral conflicts that exploit host CRISPR immune systems of Sulfolobus.</title>
        <authorList>
            <person name="Erdmann S."/>
            <person name="Le Moine Bauer S."/>
            <person name="Garrett R.A."/>
        </authorList>
    </citation>
    <scope>NUCLEOTIDE SEQUENCE [LARGE SCALE GENOMIC DNA]</scope>
    <source>
        <strain evidence="1">SIRV3</strain>
    </source>
</reference>
<organism evidence="1">
    <name type="scientific">Sulfolobus islandicus rod-shaped virus 3</name>
    <dbReference type="NCBI Taxonomy" id="2848124"/>
    <lineage>
        <taxon>Viruses</taxon>
        <taxon>Adnaviria</taxon>
        <taxon>Zilligvirae</taxon>
        <taxon>Taleaviricota</taxon>
        <taxon>Tokiviricetes</taxon>
        <taxon>Ligamenvirales</taxon>
        <taxon>Rudiviridae</taxon>
        <taxon>Icerudivirus</taxon>
        <taxon>Icerudivirus gunnuhverense</taxon>
        <taxon>Icerudivirus SIRV3</taxon>
    </lineage>
</organism>
<proteinExistence type="predicted"/>
<dbReference type="Proteomes" id="UP000202470">
    <property type="component" value="Segment"/>
</dbReference>
<dbReference type="OrthoDB" id="36251at10239"/>
<protein>
    <submittedName>
        <fullName evidence="1">Uncharacterized protein</fullName>
    </submittedName>
</protein>
<accession>A0A1B3SN01</accession>
<keyword evidence="2" id="KW-1185">Reference proteome</keyword>
<evidence type="ECO:0000313" key="2">
    <source>
        <dbReference type="Proteomes" id="UP000202470"/>
    </source>
</evidence>
<reference evidence="1" key="2">
    <citation type="submission" date="2016-08" db="EMBL/GenBank/DDBJ databases">
        <authorList>
            <person name="Erdmann S."/>
            <person name="Le Moine Bauer S."/>
            <person name="Garrett R.A."/>
        </authorList>
    </citation>
    <scope>NUCLEOTIDE SEQUENCE</scope>
    <source>
        <strain evidence="1">SIRV3</strain>
    </source>
</reference>
<sequence length="116" mass="14035">MRNMGYQDIPNEIIKLSEKYVKIVGERKNIFKTLRRKSIEKKIIEKFEKFCDIIPLYILENILKPNNVFEYSFEKSYKNKSEKIEVITKARLKFKYENYELKLLSVKFEKSINLIS</sequence>
<evidence type="ECO:0000313" key="1">
    <source>
        <dbReference type="EMBL" id="AOG61564.1"/>
    </source>
</evidence>
<dbReference type="EMBL" id="KX712143">
    <property type="protein sequence ID" value="AOG61564.1"/>
    <property type="molecule type" value="Genomic_DNA"/>
</dbReference>
<dbReference type="KEGG" id="vg:28721297"/>
<name>A0A1B3SN01_9VIRU</name>